<feature type="region of interest" description="Disordered" evidence="4">
    <location>
        <begin position="1084"/>
        <end position="1219"/>
    </location>
</feature>
<evidence type="ECO:0000259" key="5">
    <source>
        <dbReference type="Pfam" id="PF16987"/>
    </source>
</evidence>
<evidence type="ECO:0000313" key="6">
    <source>
        <dbReference type="EMBL" id="KAF2106143.1"/>
    </source>
</evidence>
<evidence type="ECO:0000256" key="3">
    <source>
        <dbReference type="SAM" id="Coils"/>
    </source>
</evidence>
<feature type="compositionally biased region" description="Pro residues" evidence="4">
    <location>
        <begin position="849"/>
        <end position="861"/>
    </location>
</feature>
<dbReference type="GO" id="GO:0005634">
    <property type="term" value="C:nucleus"/>
    <property type="evidence" value="ECO:0007669"/>
    <property type="project" value="UniProtKB-SubCell"/>
</dbReference>
<feature type="compositionally biased region" description="Low complexity" evidence="4">
    <location>
        <begin position="862"/>
        <end position="872"/>
    </location>
</feature>
<feature type="region of interest" description="Disordered" evidence="4">
    <location>
        <begin position="937"/>
        <end position="956"/>
    </location>
</feature>
<feature type="compositionally biased region" description="Low complexity" evidence="4">
    <location>
        <begin position="358"/>
        <end position="374"/>
    </location>
</feature>
<dbReference type="InterPro" id="IPR036546">
    <property type="entry name" value="MED15_KIX"/>
</dbReference>
<feature type="region of interest" description="Disordered" evidence="4">
    <location>
        <begin position="1413"/>
        <end position="1446"/>
    </location>
</feature>
<name>A0A6A5YGQ9_9PLEO</name>
<feature type="compositionally biased region" description="Pro residues" evidence="4">
    <location>
        <begin position="822"/>
        <end position="840"/>
    </location>
</feature>
<feature type="compositionally biased region" description="Low complexity" evidence="4">
    <location>
        <begin position="886"/>
        <end position="896"/>
    </location>
</feature>
<feature type="compositionally biased region" description="Low complexity" evidence="4">
    <location>
        <begin position="114"/>
        <end position="128"/>
    </location>
</feature>
<feature type="region of interest" description="Disordered" evidence="4">
    <location>
        <begin position="114"/>
        <end position="209"/>
    </location>
</feature>
<protein>
    <recommendedName>
        <fullName evidence="5">Mediator complex subunit 15 KIX domain-containing protein</fullName>
    </recommendedName>
</protein>
<evidence type="ECO:0000256" key="4">
    <source>
        <dbReference type="SAM" id="MobiDB-lite"/>
    </source>
</evidence>
<feature type="coiled-coil region" evidence="3">
    <location>
        <begin position="390"/>
        <end position="421"/>
    </location>
</feature>
<evidence type="ECO:0000313" key="7">
    <source>
        <dbReference type="Proteomes" id="UP000799770"/>
    </source>
</evidence>
<feature type="compositionally biased region" description="Polar residues" evidence="4">
    <location>
        <begin position="937"/>
        <end position="946"/>
    </location>
</feature>
<gene>
    <name evidence="6" type="ORF">BDV96DRAFT_617526</name>
</gene>
<comment type="subcellular location">
    <subcellularLocation>
        <location evidence="1">Nucleus</location>
    </subcellularLocation>
</comment>
<reference evidence="6" key="1">
    <citation type="journal article" date="2020" name="Stud. Mycol.">
        <title>101 Dothideomycetes genomes: a test case for predicting lifestyles and emergence of pathogens.</title>
        <authorList>
            <person name="Haridas S."/>
            <person name="Albert R."/>
            <person name="Binder M."/>
            <person name="Bloem J."/>
            <person name="Labutti K."/>
            <person name="Salamov A."/>
            <person name="Andreopoulos B."/>
            <person name="Baker S."/>
            <person name="Barry K."/>
            <person name="Bills G."/>
            <person name="Bluhm B."/>
            <person name="Cannon C."/>
            <person name="Castanera R."/>
            <person name="Culley D."/>
            <person name="Daum C."/>
            <person name="Ezra D."/>
            <person name="Gonzalez J."/>
            <person name="Henrissat B."/>
            <person name="Kuo A."/>
            <person name="Liang C."/>
            <person name="Lipzen A."/>
            <person name="Lutzoni F."/>
            <person name="Magnuson J."/>
            <person name="Mondo S."/>
            <person name="Nolan M."/>
            <person name="Ohm R."/>
            <person name="Pangilinan J."/>
            <person name="Park H.-J."/>
            <person name="Ramirez L."/>
            <person name="Alfaro M."/>
            <person name="Sun H."/>
            <person name="Tritt A."/>
            <person name="Yoshinaga Y."/>
            <person name="Zwiers L.-H."/>
            <person name="Turgeon B."/>
            <person name="Goodwin S."/>
            <person name="Spatafora J."/>
            <person name="Crous P."/>
            <person name="Grigoriev I."/>
        </authorList>
    </citation>
    <scope>NUCLEOTIDE SEQUENCE</scope>
    <source>
        <strain evidence="6">CBS 627.86</strain>
    </source>
</reference>
<keyword evidence="3" id="KW-0175">Coiled coil</keyword>
<feature type="compositionally biased region" description="Low complexity" evidence="4">
    <location>
        <begin position="804"/>
        <end position="821"/>
    </location>
</feature>
<dbReference type="Proteomes" id="UP000799770">
    <property type="component" value="Unassembled WGS sequence"/>
</dbReference>
<feature type="compositionally biased region" description="Basic and acidic residues" evidence="4">
    <location>
        <begin position="1191"/>
        <end position="1206"/>
    </location>
</feature>
<dbReference type="EMBL" id="ML977366">
    <property type="protein sequence ID" value="KAF2106143.1"/>
    <property type="molecule type" value="Genomic_DNA"/>
</dbReference>
<feature type="compositionally biased region" description="Low complexity" evidence="4">
    <location>
        <begin position="425"/>
        <end position="437"/>
    </location>
</feature>
<feature type="compositionally biased region" description="Low complexity" evidence="4">
    <location>
        <begin position="1084"/>
        <end position="1105"/>
    </location>
</feature>
<feature type="compositionally biased region" description="Low complexity" evidence="4">
    <location>
        <begin position="183"/>
        <end position="207"/>
    </location>
</feature>
<feature type="compositionally biased region" description="Polar residues" evidence="4">
    <location>
        <begin position="143"/>
        <end position="162"/>
    </location>
</feature>
<accession>A0A6A5YGQ9</accession>
<feature type="region of interest" description="Disordered" evidence="4">
    <location>
        <begin position="1333"/>
        <end position="1353"/>
    </location>
</feature>
<organism evidence="6 7">
    <name type="scientific">Lophiotrema nucula</name>
    <dbReference type="NCBI Taxonomy" id="690887"/>
    <lineage>
        <taxon>Eukaryota</taxon>
        <taxon>Fungi</taxon>
        <taxon>Dikarya</taxon>
        <taxon>Ascomycota</taxon>
        <taxon>Pezizomycotina</taxon>
        <taxon>Dothideomycetes</taxon>
        <taxon>Pleosporomycetidae</taxon>
        <taxon>Pleosporales</taxon>
        <taxon>Lophiotremataceae</taxon>
        <taxon>Lophiotrema</taxon>
    </lineage>
</organism>
<sequence>MAMANRGNIQQKFMAHYRTQQSKAPPGWQQSVTPEERANYALQFYTQFRLAKPETQEMDAVRTSVTAESQTFMQSQTKDQYVGTMKQKFMQMAAVRQQRIGAMQNNMNNGMNPAQMGGMGQPGVPNQQRNPAQFPQGFPNPQLGRQMQASPIPMTQAQSSMGMNGANAMNLPQGNNTPQPNPAQQQQQQAQMQQQAQQQQQQQQQQQGGALDAQTLNALARRLMTTAKPEFMATMRQRVEQLPPEGRQRMMNQGVDPLFWCFRQHTEQLAKSGRIPVPTLQGLQAGNQQGQTQQPGHPAQVPNQQMNMSQQQQQGNQNFDLGALANQQFEALRVQDQGHTVVPASNNANGNQMGGFPGQNAQQGQPQNAALAQQRQAVAALQNANNQRLAQAQAQQHAQAQARAQQQLQQQQQQAQARNNANQMLLGQNGGLNLPAGTQQSPAMPMLTRPMVPPGQPATPQQRPQAHVPQMTPQGQPQADPQVMSQLMREAQQRAISTLQQGQPLTEQVRMSLLPAEMEPAMRNQLMRVPDQNFRQILTTYLAGIRNRNNQQIQNMPGAQQQAGQPNMMMNPQAQAIQMNMQNQLMNGGNLGNMGRAPGMPPVGQPTPNGMAAQQGAAQRQPQQLNQQQKLMMAQSTLQQNPGIIAATDDRPFPPGLLSPQARQSLPPDLRTWAQLKQWANQNPHLFPNMDAHRLLLLQVLHFQDYMRQQSLQQNQNNAAAQRLGLPQQQGTGAVTPQGVQAPGQPPIRTPVPQVNMGNIPGGQIIVTPQEIAAFRQRLPPQQQGSTPDDQLRNYLMQQKLTQRRQQAPMMNMQQRNQAQQPQPPMPGQPPQVSRPPTTQPQPAQAAPQPKPTPKPQPQPAQKPAQPNAQNNLNKGVKRPNDDGAEAASAENAAPNAAPPAPAMVPSRSQQGVPNLTQEQLSRLNPQQREQLLKAQAASNLPNKPQQRGLPSHEEVTAKMREPAQQVKFKTMLMEEEKKLQNHPVVQVGPEARAQLQQLLREKQKALAKVEMCLRLFVAAYEGSESEAVARSVMGYRSRLLKQISGSDMTLNESLTMSEVEITNAVKQVLAFVAKVMARFQNQGQPNAAQQNQQQSQSEQSVRQQLTPANLKQHEQEQKRQQKAPQAPTTDRPPFPLGGQSPRGAPTYFEPPKIGNLVLPDKKKQKLDSTTSTPGQKPSPRIPSGKTGSPEVKRQPVLEKPVEQKPKFRCQVPDCDPNHRGFDTQGELEAHVKDVHAKIEDPLSFALESMADYLEVDPRTGLPKSDAATARPMKPTPSGRRASQPIKAGQTPSMAQNVTTPAGAQAVTPMARVPTQTGVKSSPSAKILKTPQTGIKAGTPSAGMPAKATPTSVTKAATKELEPVVVPEPEKELENQPFVPTSLFDYSYDDIYAALDTSGTFTVLDLKDEDNSWALRSRPSSPINTPDSSSKDTPETRQSDISENDNLQIDVHFKDIEVPDGWLAALAGDPVPLDVQLSEDISTLGVTLPPMDNDDMMLFYGDNLMMDLDAMDAKYLDGPTLDPSLLGP</sequence>
<feature type="region of interest" description="Disordered" evidence="4">
    <location>
        <begin position="802"/>
        <end position="913"/>
    </location>
</feature>
<keyword evidence="2" id="KW-0539">Nucleus</keyword>
<feature type="compositionally biased region" description="Polar residues" evidence="4">
    <location>
        <begin position="1418"/>
        <end position="1428"/>
    </location>
</feature>
<evidence type="ECO:0000256" key="2">
    <source>
        <dbReference type="ARBA" id="ARBA00023242"/>
    </source>
</evidence>
<feature type="domain" description="Mediator complex subunit 15 KIX" evidence="5">
    <location>
        <begin position="27"/>
        <end position="101"/>
    </location>
</feature>
<feature type="region of interest" description="Disordered" evidence="4">
    <location>
        <begin position="425"/>
        <end position="482"/>
    </location>
</feature>
<feature type="region of interest" description="Disordered" evidence="4">
    <location>
        <begin position="343"/>
        <end position="374"/>
    </location>
</feature>
<keyword evidence="7" id="KW-1185">Reference proteome</keyword>
<dbReference type="Pfam" id="PF16987">
    <property type="entry name" value="KIX_2"/>
    <property type="match status" value="1"/>
</dbReference>
<feature type="compositionally biased region" description="Polar residues" evidence="4">
    <location>
        <begin position="471"/>
        <end position="482"/>
    </location>
</feature>
<dbReference type="OrthoDB" id="3918840at2759"/>
<feature type="compositionally biased region" description="Basic and acidic residues" evidence="4">
    <location>
        <begin position="1429"/>
        <end position="1440"/>
    </location>
</feature>
<feature type="region of interest" description="Disordered" evidence="4">
    <location>
        <begin position="1260"/>
        <end position="1296"/>
    </location>
</feature>
<proteinExistence type="predicted"/>
<evidence type="ECO:0000256" key="1">
    <source>
        <dbReference type="ARBA" id="ARBA00004123"/>
    </source>
</evidence>